<evidence type="ECO:0008006" key="6">
    <source>
        <dbReference type="Google" id="ProtNLM"/>
    </source>
</evidence>
<dbReference type="EMBL" id="JAXCGZ010020094">
    <property type="protein sequence ID" value="KAK7065687.1"/>
    <property type="molecule type" value="Genomic_DNA"/>
</dbReference>
<evidence type="ECO:0000313" key="5">
    <source>
        <dbReference type="Proteomes" id="UP001381693"/>
    </source>
</evidence>
<dbReference type="Gene3D" id="1.25.40.10">
    <property type="entry name" value="Tetratricopeptide repeat domain"/>
    <property type="match status" value="1"/>
</dbReference>
<dbReference type="SUPFAM" id="SSF48452">
    <property type="entry name" value="TPR-like"/>
    <property type="match status" value="1"/>
</dbReference>
<evidence type="ECO:0000256" key="3">
    <source>
        <dbReference type="ARBA" id="ARBA00022691"/>
    </source>
</evidence>
<dbReference type="InterPro" id="IPR052097">
    <property type="entry name" value="SET-MYND_domain_protein"/>
</dbReference>
<dbReference type="GO" id="GO:0005634">
    <property type="term" value="C:nucleus"/>
    <property type="evidence" value="ECO:0007669"/>
    <property type="project" value="TreeGrafter"/>
</dbReference>
<sequence>MDETKDFEYIFSKLLNKLKKTNKVLEVSSHFGPNHSLEDMFSYLWHLEETHSYLRPCIQRAPKSEDRAEKFRAEGNKFYQKKWLHKALELYNLSIIFASHPEIVPDEQICSKISVSITDSKQPLSCYATDDKEYKALALAFANRSAVLLELRQYAQCIQDINYAIMYGYPKLLQSKLAERKAKCMLCLGRKEEARQLIEAAIQSLCDLNLDETKIKFSREALNKLLLECQSHDQSGASVEKNLTEERIKIADMAKDEILFVYESPDPPVLDNFNAAIPNLSDAVALQFSSSQGRYLRAERDIEPGELLVVEEAYSSVLLLDSSLTTHCCVCLKRSLSPLPCCSCPT</sequence>
<reference evidence="4 5" key="1">
    <citation type="submission" date="2023-11" db="EMBL/GenBank/DDBJ databases">
        <title>Halocaridina rubra genome assembly.</title>
        <authorList>
            <person name="Smith C."/>
        </authorList>
    </citation>
    <scope>NUCLEOTIDE SEQUENCE [LARGE SCALE GENOMIC DNA]</scope>
    <source>
        <strain evidence="4">EP-1</strain>
        <tissue evidence="4">Whole</tissue>
    </source>
</reference>
<evidence type="ECO:0000256" key="2">
    <source>
        <dbReference type="ARBA" id="ARBA00022679"/>
    </source>
</evidence>
<evidence type="ECO:0000313" key="4">
    <source>
        <dbReference type="EMBL" id="KAK7065687.1"/>
    </source>
</evidence>
<keyword evidence="3" id="KW-0949">S-adenosyl-L-methionine</keyword>
<dbReference type="GO" id="GO:0008168">
    <property type="term" value="F:methyltransferase activity"/>
    <property type="evidence" value="ECO:0007669"/>
    <property type="project" value="UniProtKB-KW"/>
</dbReference>
<keyword evidence="2" id="KW-0808">Transferase</keyword>
<dbReference type="PANTHER" id="PTHR46165:SF2">
    <property type="entry name" value="SET AND MYND DOMAIN-CONTAINING PROTEIN 4"/>
    <property type="match status" value="1"/>
</dbReference>
<keyword evidence="5" id="KW-1185">Reference proteome</keyword>
<accession>A0AAN8WIH3</accession>
<dbReference type="PANTHER" id="PTHR46165">
    <property type="entry name" value="SET AND MYND DOMAIN-CONTAINING PROTEIN 4"/>
    <property type="match status" value="1"/>
</dbReference>
<organism evidence="4 5">
    <name type="scientific">Halocaridina rubra</name>
    <name type="common">Hawaiian red shrimp</name>
    <dbReference type="NCBI Taxonomy" id="373956"/>
    <lineage>
        <taxon>Eukaryota</taxon>
        <taxon>Metazoa</taxon>
        <taxon>Ecdysozoa</taxon>
        <taxon>Arthropoda</taxon>
        <taxon>Crustacea</taxon>
        <taxon>Multicrustacea</taxon>
        <taxon>Malacostraca</taxon>
        <taxon>Eumalacostraca</taxon>
        <taxon>Eucarida</taxon>
        <taxon>Decapoda</taxon>
        <taxon>Pleocyemata</taxon>
        <taxon>Caridea</taxon>
        <taxon>Atyoidea</taxon>
        <taxon>Atyidae</taxon>
        <taxon>Halocaridina</taxon>
    </lineage>
</organism>
<protein>
    <recommendedName>
        <fullName evidence="6">SET and MYND domain-containing protein 4</fullName>
    </recommendedName>
</protein>
<gene>
    <name evidence="4" type="ORF">SK128_007959</name>
</gene>
<dbReference type="GO" id="GO:0042826">
    <property type="term" value="F:histone deacetylase binding"/>
    <property type="evidence" value="ECO:0007669"/>
    <property type="project" value="TreeGrafter"/>
</dbReference>
<dbReference type="InterPro" id="IPR011990">
    <property type="entry name" value="TPR-like_helical_dom_sf"/>
</dbReference>
<feature type="non-terminal residue" evidence="4">
    <location>
        <position position="346"/>
    </location>
</feature>
<keyword evidence="1" id="KW-0489">Methyltransferase</keyword>
<comment type="caution">
    <text evidence="4">The sequence shown here is derived from an EMBL/GenBank/DDBJ whole genome shotgun (WGS) entry which is preliminary data.</text>
</comment>
<dbReference type="GO" id="GO:0005737">
    <property type="term" value="C:cytoplasm"/>
    <property type="evidence" value="ECO:0007669"/>
    <property type="project" value="TreeGrafter"/>
</dbReference>
<dbReference type="Proteomes" id="UP001381693">
    <property type="component" value="Unassembled WGS sequence"/>
</dbReference>
<name>A0AAN8WIH3_HALRR</name>
<dbReference type="AlphaFoldDB" id="A0AAN8WIH3"/>
<evidence type="ECO:0000256" key="1">
    <source>
        <dbReference type="ARBA" id="ARBA00022603"/>
    </source>
</evidence>
<proteinExistence type="predicted"/>
<dbReference type="GO" id="GO:0032259">
    <property type="term" value="P:methylation"/>
    <property type="evidence" value="ECO:0007669"/>
    <property type="project" value="UniProtKB-KW"/>
</dbReference>